<organism evidence="2 3">
    <name type="scientific">Pseudoalteromonas aurantia 208</name>
    <dbReference type="NCBI Taxonomy" id="1314867"/>
    <lineage>
        <taxon>Bacteria</taxon>
        <taxon>Pseudomonadati</taxon>
        <taxon>Pseudomonadota</taxon>
        <taxon>Gammaproteobacteria</taxon>
        <taxon>Alteromonadales</taxon>
        <taxon>Pseudoalteromonadaceae</taxon>
        <taxon>Pseudoalteromonas</taxon>
    </lineage>
</organism>
<reference evidence="2 3" key="1">
    <citation type="submission" date="2015-03" db="EMBL/GenBank/DDBJ databases">
        <title>Genome sequence of Pseudoalteromonas aurantia.</title>
        <authorList>
            <person name="Xie B.-B."/>
            <person name="Rong J.-C."/>
            <person name="Qin Q.-L."/>
            <person name="Zhang Y.-Z."/>
        </authorList>
    </citation>
    <scope>NUCLEOTIDE SEQUENCE [LARGE SCALE GENOMIC DNA]</scope>
    <source>
        <strain evidence="2 3">208</strain>
    </source>
</reference>
<name>A0ABR9E6U5_9GAMM</name>
<dbReference type="RefSeq" id="WP_192506220.1">
    <property type="nucleotide sequence ID" value="NZ_AQGV01000010.1"/>
</dbReference>
<dbReference type="EMBL" id="AQGV01000010">
    <property type="protein sequence ID" value="MBE0366715.1"/>
    <property type="molecule type" value="Genomic_DNA"/>
</dbReference>
<proteinExistence type="predicted"/>
<evidence type="ECO:0000256" key="1">
    <source>
        <dbReference type="SAM" id="SignalP"/>
    </source>
</evidence>
<accession>A0ABR9E6U5</accession>
<evidence type="ECO:0000313" key="2">
    <source>
        <dbReference type="EMBL" id="MBE0366715.1"/>
    </source>
</evidence>
<evidence type="ECO:0000313" key="3">
    <source>
        <dbReference type="Proteomes" id="UP000615755"/>
    </source>
</evidence>
<dbReference type="Proteomes" id="UP000615755">
    <property type="component" value="Unassembled WGS sequence"/>
</dbReference>
<protein>
    <submittedName>
        <fullName evidence="2">Uncharacterized protein</fullName>
    </submittedName>
</protein>
<feature type="chain" id="PRO_5047131025" evidence="1">
    <location>
        <begin position="22"/>
        <end position="220"/>
    </location>
</feature>
<sequence length="220" mass="23980">MKNLITLAVLSVGAISFQSAANEQESDLALSKIDHSAQVELNNSEQAEFNNIVFGPRCCYDRDRGRPGEEGCPGPNSVPLEEMLAAAKPSMLSAPIYIGGARYTLNKSNFNGIYETRVIYDPCDFEPPRTYRQLVGYEVSFPVDGDLSQDLIYDLVGRSNKSMSLSASCGSFSGSDSGSKYVISTRKNTGGSCKNMYVKFRFTGSAPSYINLNVTISEEI</sequence>
<comment type="caution">
    <text evidence="2">The sequence shown here is derived from an EMBL/GenBank/DDBJ whole genome shotgun (WGS) entry which is preliminary data.</text>
</comment>
<gene>
    <name evidence="2" type="ORF">PAUR_a3778</name>
</gene>
<keyword evidence="1" id="KW-0732">Signal</keyword>
<keyword evidence="3" id="KW-1185">Reference proteome</keyword>
<feature type="signal peptide" evidence="1">
    <location>
        <begin position="1"/>
        <end position="21"/>
    </location>
</feature>